<keyword evidence="3 9" id="KW-1003">Cell membrane</keyword>
<evidence type="ECO:0000256" key="7">
    <source>
        <dbReference type="ARBA" id="ARBA00023010"/>
    </source>
</evidence>
<evidence type="ECO:0000256" key="1">
    <source>
        <dbReference type="ARBA" id="ARBA00004370"/>
    </source>
</evidence>
<proteinExistence type="inferred from homology"/>
<evidence type="ECO:0000256" key="4">
    <source>
        <dbReference type="ARBA" id="ARBA00022692"/>
    </source>
</evidence>
<dbReference type="Proteomes" id="UP001649381">
    <property type="component" value="Unassembled WGS sequence"/>
</dbReference>
<reference evidence="10 11" key="1">
    <citation type="submission" date="2022-01" db="EMBL/GenBank/DDBJ databases">
        <title>Alkalihalobacillus sp. EGI L200015, a novel bacterium isolated from a salt lake sediment.</title>
        <authorList>
            <person name="Gao L."/>
            <person name="Fang B.-Z."/>
            <person name="Li W.-J."/>
        </authorList>
    </citation>
    <scope>NUCLEOTIDE SEQUENCE [LARGE SCALE GENOMIC DNA]</scope>
    <source>
        <strain evidence="10 11">KCTC 12718</strain>
    </source>
</reference>
<gene>
    <name evidence="9 10" type="primary">secE</name>
    <name evidence="10" type="ORF">L2716_17360</name>
</gene>
<keyword evidence="5 9" id="KW-0653">Protein transport</keyword>
<dbReference type="EMBL" id="JAKIJS010000004">
    <property type="protein sequence ID" value="MCF6139489.1"/>
    <property type="molecule type" value="Genomic_DNA"/>
</dbReference>
<keyword evidence="4 9" id="KW-0812">Transmembrane</keyword>
<keyword evidence="7 9" id="KW-0811">Translocation</keyword>
<dbReference type="PANTHER" id="PTHR33910:SF1">
    <property type="entry name" value="PROTEIN TRANSLOCASE SUBUNIT SECE"/>
    <property type="match status" value="1"/>
</dbReference>
<dbReference type="PANTHER" id="PTHR33910">
    <property type="entry name" value="PROTEIN TRANSLOCASE SUBUNIT SECE"/>
    <property type="match status" value="1"/>
</dbReference>
<organism evidence="10 11">
    <name type="scientific">Pseudalkalibacillus berkeleyi</name>
    <dbReference type="NCBI Taxonomy" id="1069813"/>
    <lineage>
        <taxon>Bacteria</taxon>
        <taxon>Bacillati</taxon>
        <taxon>Bacillota</taxon>
        <taxon>Bacilli</taxon>
        <taxon>Bacillales</taxon>
        <taxon>Fictibacillaceae</taxon>
        <taxon>Pseudalkalibacillus</taxon>
    </lineage>
</organism>
<dbReference type="Gene3D" id="1.20.5.1030">
    <property type="entry name" value="Preprotein translocase secy subunit"/>
    <property type="match status" value="1"/>
</dbReference>
<protein>
    <recommendedName>
        <fullName evidence="9">Protein translocase subunit SecE</fullName>
    </recommendedName>
</protein>
<dbReference type="Pfam" id="PF00584">
    <property type="entry name" value="SecE"/>
    <property type="match status" value="1"/>
</dbReference>
<name>A0ABS9H3G6_9BACL</name>
<evidence type="ECO:0000256" key="2">
    <source>
        <dbReference type="ARBA" id="ARBA00022448"/>
    </source>
</evidence>
<comment type="function">
    <text evidence="9">Essential subunit of the Sec protein translocation channel SecYEG. Clamps together the 2 halves of SecY. May contact the channel plug during translocation.</text>
</comment>
<evidence type="ECO:0000313" key="11">
    <source>
        <dbReference type="Proteomes" id="UP001649381"/>
    </source>
</evidence>
<comment type="similarity">
    <text evidence="9">Belongs to the SecE/SEC61-gamma family.</text>
</comment>
<keyword evidence="2 9" id="KW-0813">Transport</keyword>
<evidence type="ECO:0000256" key="5">
    <source>
        <dbReference type="ARBA" id="ARBA00022927"/>
    </source>
</evidence>
<keyword evidence="8 9" id="KW-0472">Membrane</keyword>
<dbReference type="InterPro" id="IPR038379">
    <property type="entry name" value="SecE_sf"/>
</dbReference>
<sequence length="65" mass="7538">MAGIVQKTGRFFSNVVKELKRVSWPNRKELTKYTITVISTVLFVVLFFTVIDLGISWIIETFLEN</sequence>
<feature type="transmembrane region" description="Helical" evidence="9">
    <location>
        <begin position="33"/>
        <end position="59"/>
    </location>
</feature>
<dbReference type="PROSITE" id="PS01067">
    <property type="entry name" value="SECE_SEC61G"/>
    <property type="match status" value="1"/>
</dbReference>
<dbReference type="NCBIfam" id="TIGR00964">
    <property type="entry name" value="secE_bact"/>
    <property type="match status" value="1"/>
</dbReference>
<evidence type="ECO:0000256" key="6">
    <source>
        <dbReference type="ARBA" id="ARBA00022989"/>
    </source>
</evidence>
<keyword evidence="11" id="KW-1185">Reference proteome</keyword>
<evidence type="ECO:0000256" key="9">
    <source>
        <dbReference type="HAMAP-Rule" id="MF_00422"/>
    </source>
</evidence>
<evidence type="ECO:0000256" key="3">
    <source>
        <dbReference type="ARBA" id="ARBA00022475"/>
    </source>
</evidence>
<evidence type="ECO:0000256" key="8">
    <source>
        <dbReference type="ARBA" id="ARBA00023136"/>
    </source>
</evidence>
<comment type="subcellular location">
    <subcellularLocation>
        <location evidence="9">Cell membrane</location>
        <topology evidence="9">Single-pass membrane protein</topology>
    </subcellularLocation>
    <subcellularLocation>
        <location evidence="1">Membrane</location>
    </subcellularLocation>
</comment>
<dbReference type="RefSeq" id="WP_236338567.1">
    <property type="nucleotide sequence ID" value="NZ_JAKIJS010000004.1"/>
</dbReference>
<dbReference type="InterPro" id="IPR005807">
    <property type="entry name" value="SecE_bac"/>
</dbReference>
<comment type="caution">
    <text evidence="10">The sequence shown here is derived from an EMBL/GenBank/DDBJ whole genome shotgun (WGS) entry which is preliminary data.</text>
</comment>
<accession>A0ABS9H3G6</accession>
<dbReference type="InterPro" id="IPR001901">
    <property type="entry name" value="Translocase_SecE/Sec61-g"/>
</dbReference>
<keyword evidence="6 9" id="KW-1133">Transmembrane helix</keyword>
<evidence type="ECO:0000313" key="10">
    <source>
        <dbReference type="EMBL" id="MCF6139489.1"/>
    </source>
</evidence>
<comment type="subunit">
    <text evidence="9">Component of the Sec protein translocase complex. Heterotrimer consisting of SecY, SecE and SecG subunits. The heterotrimers can form oligomers, although 1 heterotrimer is thought to be able to translocate proteins. Interacts with the ribosome. Interacts with SecDF, and other proteins may be involved. Interacts with SecA.</text>
</comment>
<dbReference type="HAMAP" id="MF_00422">
    <property type="entry name" value="SecE"/>
    <property type="match status" value="1"/>
</dbReference>